<dbReference type="GO" id="GO:0005777">
    <property type="term" value="C:peroxisome"/>
    <property type="evidence" value="ECO:0007669"/>
    <property type="project" value="UniProtKB-SubCell"/>
</dbReference>
<dbReference type="UniPathway" id="UPA00394">
    <property type="reaction ID" value="UER00650"/>
</dbReference>
<feature type="binding site" evidence="7">
    <location>
        <position position="250"/>
    </location>
    <ligand>
        <name>5-hydroxyisourate</name>
        <dbReference type="ChEBI" id="CHEBI:18072"/>
    </ligand>
</feature>
<dbReference type="Gene3D" id="3.10.270.10">
    <property type="entry name" value="Urate Oxidase"/>
    <property type="match status" value="1"/>
</dbReference>
<feature type="binding site" evidence="7">
    <location>
        <position position="223"/>
    </location>
    <ligand>
        <name>urate</name>
        <dbReference type="ChEBI" id="CHEBI:17775"/>
    </ligand>
</feature>
<gene>
    <name evidence="9" type="ORF">MSP1404_LOCUS10991</name>
</gene>
<keyword evidence="5" id="KW-0576">Peroxisome</keyword>
<evidence type="ECO:0000256" key="3">
    <source>
        <dbReference type="ARBA" id="ARBA00022631"/>
    </source>
</evidence>
<dbReference type="PIRSF" id="PIRSF000241">
    <property type="entry name" value="Urate_oxidase"/>
    <property type="match status" value="1"/>
</dbReference>
<proteinExistence type="inferred from homology"/>
<feature type="binding site" evidence="7">
    <location>
        <position position="56"/>
    </location>
    <ligand>
        <name>urate</name>
        <dbReference type="ChEBI" id="CHEBI:17775"/>
    </ligand>
</feature>
<dbReference type="EMBL" id="HBEV01014113">
    <property type="protein sequence ID" value="CAD8593587.1"/>
    <property type="molecule type" value="Transcribed_RNA"/>
</dbReference>
<feature type="binding site" evidence="7">
    <location>
        <position position="56"/>
    </location>
    <ligand>
        <name>5-hydroxyisourate</name>
        <dbReference type="ChEBI" id="CHEBI:18072"/>
    </ligand>
</feature>
<comment type="similarity">
    <text evidence="2 5 8">Belongs to the uricase family.</text>
</comment>
<feature type="binding site" evidence="7">
    <location>
        <position position="176"/>
    </location>
    <ligand>
        <name>urate</name>
        <dbReference type="ChEBI" id="CHEBI:17775"/>
    </ligand>
</feature>
<accession>A0A7S0KW97</accession>
<dbReference type="PANTHER" id="PTHR42874">
    <property type="entry name" value="URICASE"/>
    <property type="match status" value="1"/>
</dbReference>
<dbReference type="SUPFAM" id="SSF55620">
    <property type="entry name" value="Tetrahydrobiopterin biosynthesis enzymes-like"/>
    <property type="match status" value="2"/>
</dbReference>
<comment type="pathway">
    <text evidence="1 5">Purine metabolism; urate degradation; (S)-allantoin from urate: step 1/3.</text>
</comment>
<feature type="binding site" evidence="7">
    <location>
        <position position="223"/>
    </location>
    <ligand>
        <name>5-hydroxyisourate</name>
        <dbReference type="ChEBI" id="CHEBI:18072"/>
    </ligand>
</feature>
<keyword evidence="3 5" id="KW-0659">Purine metabolism</keyword>
<feature type="binding site" evidence="7">
    <location>
        <position position="57"/>
    </location>
    <ligand>
        <name>5-hydroxyisourate</name>
        <dbReference type="ChEBI" id="CHEBI:18072"/>
    </ligand>
</feature>
<feature type="active site" description="Charge relay system" evidence="6">
    <location>
        <position position="56"/>
    </location>
</feature>
<evidence type="ECO:0000256" key="8">
    <source>
        <dbReference type="RuleBase" id="RU004455"/>
    </source>
</evidence>
<evidence type="ECO:0000256" key="7">
    <source>
        <dbReference type="PIRSR" id="PIRSR000241-2"/>
    </source>
</evidence>
<feature type="binding site" evidence="7">
    <location>
        <position position="56"/>
    </location>
    <ligand>
        <name>O2</name>
        <dbReference type="ChEBI" id="CHEBI:15379"/>
    </ligand>
</feature>
<dbReference type="GO" id="GO:0004846">
    <property type="term" value="F:urate oxidase activity"/>
    <property type="evidence" value="ECO:0007669"/>
    <property type="project" value="UniProtKB-EC"/>
</dbReference>
<feature type="binding site" evidence="7">
    <location>
        <position position="224"/>
    </location>
    <ligand>
        <name>urate</name>
        <dbReference type="ChEBI" id="CHEBI:17775"/>
    </ligand>
</feature>
<sequence>MPNLVHHVHGKKRVRVARTWREGSVHHFVEWNVEVVIESAMAHAYKTPSNEGMTTTDTTKNQCYVVAKAMQKRCSPEEYALALGKQFVDSYPLISAVEVRVEQAPWRRTKVLGADHDHGYTFTAPCLRVCAAVVSRTKPPAVRSGMRNLRVLKTTQSGYEGFLVDKHTALKDTRERIFATAVDVDWTWSKPPRCYDGAYAKCYEALAENFFGPPKGGVYSPSVQYTLYQMGTSAVERVEGLEQITLTAPNLHFVPANPPGAAPFADDVYVATSEPHGQISCTVSAKHGFAPLAKL</sequence>
<evidence type="ECO:0000313" key="9">
    <source>
        <dbReference type="EMBL" id="CAD8593587.1"/>
    </source>
</evidence>
<reference evidence="9" key="1">
    <citation type="submission" date="2021-01" db="EMBL/GenBank/DDBJ databases">
        <authorList>
            <person name="Corre E."/>
            <person name="Pelletier E."/>
            <person name="Niang G."/>
            <person name="Scheremetjew M."/>
            <person name="Finn R."/>
            <person name="Kale V."/>
            <person name="Holt S."/>
            <person name="Cochrane G."/>
            <person name="Meng A."/>
            <person name="Brown T."/>
            <person name="Cohen L."/>
        </authorList>
    </citation>
    <scope>NUCLEOTIDE SEQUENCE</scope>
    <source>
        <strain evidence="9">CCMP494</strain>
    </source>
</reference>
<feature type="binding site" evidence="7">
    <location>
        <position position="224"/>
    </location>
    <ligand>
        <name>5-hydroxyisourate</name>
        <dbReference type="ChEBI" id="CHEBI:18072"/>
    </ligand>
</feature>
<comment type="catalytic activity">
    <reaction evidence="5 8">
        <text>urate + O2 + H2O = 5-hydroxyisourate + H2O2</text>
        <dbReference type="Rhea" id="RHEA:21368"/>
        <dbReference type="ChEBI" id="CHEBI:15377"/>
        <dbReference type="ChEBI" id="CHEBI:15379"/>
        <dbReference type="ChEBI" id="CHEBI:16240"/>
        <dbReference type="ChEBI" id="CHEBI:17775"/>
        <dbReference type="ChEBI" id="CHEBI:18072"/>
        <dbReference type="EC" id="1.7.3.3"/>
    </reaction>
</comment>
<evidence type="ECO:0000256" key="5">
    <source>
        <dbReference type="PIRNR" id="PIRNR000241"/>
    </source>
</evidence>
<comment type="subcellular location">
    <subcellularLocation>
        <location evidence="5">Peroxisome</location>
    </subcellularLocation>
</comment>
<keyword evidence="4 5" id="KW-0560">Oxidoreductase</keyword>
<dbReference type="PRINTS" id="PR00093">
    <property type="entry name" value="URICASE"/>
</dbReference>
<protein>
    <recommendedName>
        <fullName evidence="5 8">Uricase</fullName>
        <ecNumber evidence="5 8">1.7.3.3</ecNumber>
    </recommendedName>
    <alternativeName>
        <fullName evidence="5">Urate oxidase</fullName>
    </alternativeName>
</protein>
<dbReference type="EC" id="1.7.3.3" evidence="5 8"/>
<dbReference type="NCBIfam" id="TIGR03383">
    <property type="entry name" value="urate_oxi"/>
    <property type="match status" value="1"/>
</dbReference>
<organism evidence="9">
    <name type="scientific">Micromonas pusilla</name>
    <name type="common">Picoplanktonic green alga</name>
    <name type="synonym">Chromulina pusilla</name>
    <dbReference type="NCBI Taxonomy" id="38833"/>
    <lineage>
        <taxon>Eukaryota</taxon>
        <taxon>Viridiplantae</taxon>
        <taxon>Chlorophyta</taxon>
        <taxon>Mamiellophyceae</taxon>
        <taxon>Mamiellales</taxon>
        <taxon>Mamiellaceae</taxon>
        <taxon>Micromonas</taxon>
    </lineage>
</organism>
<feature type="active site" description="Charge relay system" evidence="6">
    <location>
        <position position="11"/>
    </location>
</feature>
<feature type="binding site" evidence="7">
    <location>
        <position position="250"/>
    </location>
    <ligand>
        <name>O2</name>
        <dbReference type="ChEBI" id="CHEBI:15379"/>
    </ligand>
</feature>
<dbReference type="Pfam" id="PF01014">
    <property type="entry name" value="Uricase"/>
    <property type="match status" value="2"/>
</dbReference>
<dbReference type="AlphaFoldDB" id="A0A7S0KW97"/>
<feature type="active site" description="Charge relay system" evidence="6">
    <location>
        <position position="252"/>
    </location>
</feature>
<feature type="binding site" evidence="7">
    <location>
        <position position="176"/>
    </location>
    <ligand>
        <name>5-hydroxyisourate</name>
        <dbReference type="ChEBI" id="CHEBI:18072"/>
    </ligand>
</feature>
<dbReference type="PANTHER" id="PTHR42874:SF1">
    <property type="entry name" value="URICASE"/>
    <property type="match status" value="1"/>
</dbReference>
<feature type="binding site" evidence="7">
    <location>
        <position position="250"/>
    </location>
    <ligand>
        <name>urate</name>
        <dbReference type="ChEBI" id="CHEBI:17775"/>
    </ligand>
</feature>
<evidence type="ECO:0000256" key="1">
    <source>
        <dbReference type="ARBA" id="ARBA00004831"/>
    </source>
</evidence>
<feature type="binding site" evidence="7">
    <location>
        <position position="57"/>
    </location>
    <ligand>
        <name>urate</name>
        <dbReference type="ChEBI" id="CHEBI:17775"/>
    </ligand>
</feature>
<comment type="function">
    <text evidence="5 8">Catalyzes the oxidation of uric acid to 5-hydroxyisourate, which is further processed to form (S)-allantoin.</text>
</comment>
<dbReference type="GO" id="GO:0019628">
    <property type="term" value="P:urate catabolic process"/>
    <property type="evidence" value="ECO:0007669"/>
    <property type="project" value="UniProtKB-UniPathway"/>
</dbReference>
<evidence type="ECO:0000256" key="4">
    <source>
        <dbReference type="ARBA" id="ARBA00023002"/>
    </source>
</evidence>
<evidence type="ECO:0000256" key="2">
    <source>
        <dbReference type="ARBA" id="ARBA00009760"/>
    </source>
</evidence>
<name>A0A7S0KW97_MICPS</name>
<dbReference type="InterPro" id="IPR002042">
    <property type="entry name" value="Uricase"/>
</dbReference>
<dbReference type="GO" id="GO:0006145">
    <property type="term" value="P:purine nucleobase catabolic process"/>
    <property type="evidence" value="ECO:0007669"/>
    <property type="project" value="TreeGrafter"/>
</dbReference>
<evidence type="ECO:0000256" key="6">
    <source>
        <dbReference type="PIRSR" id="PIRSR000241-1"/>
    </source>
</evidence>